<feature type="chain" id="PRO_5019362409" evidence="1">
    <location>
        <begin position="37"/>
        <end position="378"/>
    </location>
</feature>
<organism evidence="2 3">
    <name type="scientific">Rubrivivax albus</name>
    <dbReference type="NCBI Taxonomy" id="2499835"/>
    <lineage>
        <taxon>Bacteria</taxon>
        <taxon>Pseudomonadati</taxon>
        <taxon>Pseudomonadota</taxon>
        <taxon>Betaproteobacteria</taxon>
        <taxon>Burkholderiales</taxon>
        <taxon>Sphaerotilaceae</taxon>
        <taxon>Rubrivivax</taxon>
    </lineage>
</organism>
<evidence type="ECO:0000256" key="1">
    <source>
        <dbReference type="SAM" id="SignalP"/>
    </source>
</evidence>
<dbReference type="OrthoDB" id="9901245at2"/>
<dbReference type="AlphaFoldDB" id="A0A437JYD9"/>
<proteinExistence type="predicted"/>
<dbReference type="EMBL" id="SACT01000002">
    <property type="protein sequence ID" value="RVT52682.1"/>
    <property type="molecule type" value="Genomic_DNA"/>
</dbReference>
<dbReference type="RefSeq" id="WP_128198054.1">
    <property type="nucleotide sequence ID" value="NZ_SACT01000002.1"/>
</dbReference>
<evidence type="ECO:0000313" key="3">
    <source>
        <dbReference type="Proteomes" id="UP000288178"/>
    </source>
</evidence>
<accession>A0A437JYD9</accession>
<reference evidence="2 3" key="1">
    <citation type="submission" date="2019-01" db="EMBL/GenBank/DDBJ databases">
        <authorList>
            <person name="Chen W.-M."/>
        </authorList>
    </citation>
    <scope>NUCLEOTIDE SEQUENCE [LARGE SCALE GENOMIC DNA]</scope>
    <source>
        <strain evidence="2 3">ICH-3</strain>
    </source>
</reference>
<sequence>MTAPDLTPPTPSRPLRLRHLAAAAALCLAAATPATAATAQQSLLFNSGTQSIWGSGGSAGFGASGYAVGNHSLGISYSLSASSGTVRSQVGAQLGADFADTVAWDQRNAVQVGFDFFGNPSASQFSTDLGAHARVSAHLNLNLGVPIGWNPALMDVDYRLDIDRSFTAALPQSVTGSDAFTPASIGVGLPTFGIGLAGGAGVDLDVRQNAQFKLDGLSGLVQARHRDSGDTVLQALTLDSSAEQWLSFDLASAGTWDFSYLDLSLANRFTTQFAMDMLAYVEYGVGVYCGDLGTDDDNFACTDDRLRANLAGVNLFRSPEIQLAFGPLDTGTAFSVEVLAAPVPEPASLLLMLAGSGALLMRRRRLLMADGGRVDQAS</sequence>
<dbReference type="NCBIfam" id="TIGR02595">
    <property type="entry name" value="PEP_CTERM"/>
    <property type="match status" value="1"/>
</dbReference>
<comment type="caution">
    <text evidence="2">The sequence shown here is derived from an EMBL/GenBank/DDBJ whole genome shotgun (WGS) entry which is preliminary data.</text>
</comment>
<keyword evidence="1" id="KW-0732">Signal</keyword>
<name>A0A437JYD9_9BURK</name>
<keyword evidence="3" id="KW-1185">Reference proteome</keyword>
<evidence type="ECO:0000313" key="2">
    <source>
        <dbReference type="EMBL" id="RVT52682.1"/>
    </source>
</evidence>
<dbReference type="InterPro" id="IPR013424">
    <property type="entry name" value="Ice-binding_C"/>
</dbReference>
<protein>
    <submittedName>
        <fullName evidence="2">PEP-CTERM sorting domain-containing protein</fullName>
    </submittedName>
</protein>
<dbReference type="Proteomes" id="UP000288178">
    <property type="component" value="Unassembled WGS sequence"/>
</dbReference>
<gene>
    <name evidence="2" type="ORF">ENE75_09700</name>
</gene>
<feature type="signal peptide" evidence="1">
    <location>
        <begin position="1"/>
        <end position="36"/>
    </location>
</feature>